<evidence type="ECO:0000313" key="3">
    <source>
        <dbReference type="Proteomes" id="UP000027982"/>
    </source>
</evidence>
<dbReference type="AlphaFoldDB" id="A0A068NQG8"/>
<dbReference type="RefSeq" id="WP_025227486.1">
    <property type="nucleotide sequence ID" value="NZ_CP007139.1"/>
</dbReference>
<feature type="domain" description="Xylose isomerase-like TIM barrel" evidence="1">
    <location>
        <begin position="25"/>
        <end position="235"/>
    </location>
</feature>
<dbReference type="EMBL" id="CP007139">
    <property type="protein sequence ID" value="AIE83854.1"/>
    <property type="molecule type" value="Genomic_DNA"/>
</dbReference>
<dbReference type="eggNOG" id="COG1082">
    <property type="taxonomic scope" value="Bacteria"/>
</dbReference>
<organism evidence="2 3">
    <name type="scientific">Fimbriimonas ginsengisoli Gsoil 348</name>
    <dbReference type="NCBI Taxonomy" id="661478"/>
    <lineage>
        <taxon>Bacteria</taxon>
        <taxon>Bacillati</taxon>
        <taxon>Armatimonadota</taxon>
        <taxon>Fimbriimonadia</taxon>
        <taxon>Fimbriimonadales</taxon>
        <taxon>Fimbriimonadaceae</taxon>
        <taxon>Fimbriimonas</taxon>
    </lineage>
</organism>
<dbReference type="Gene3D" id="3.20.20.150">
    <property type="entry name" value="Divalent-metal-dependent TIM barrel enzymes"/>
    <property type="match status" value="1"/>
</dbReference>
<dbReference type="STRING" id="661478.OP10G_0486"/>
<evidence type="ECO:0000259" key="1">
    <source>
        <dbReference type="Pfam" id="PF01261"/>
    </source>
</evidence>
<name>A0A068NQG8_FIMGI</name>
<protein>
    <submittedName>
        <fullName evidence="2">Xylose isomerase domain-containing protein</fullName>
    </submittedName>
</protein>
<keyword evidence="2" id="KW-0413">Isomerase</keyword>
<dbReference type="PANTHER" id="PTHR12110:SF41">
    <property type="entry name" value="INOSOSE DEHYDRATASE"/>
    <property type="match status" value="1"/>
</dbReference>
<dbReference type="InterPro" id="IPR050312">
    <property type="entry name" value="IolE/XylAMocC-like"/>
</dbReference>
<dbReference type="OrthoDB" id="9798407at2"/>
<proteinExistence type="predicted"/>
<dbReference type="HOGENOM" id="CLU_059523_1_2_0"/>
<dbReference type="KEGG" id="fgi:OP10G_0486"/>
<sequence length="246" mass="26303">MSIPIALQIYSVRQDAEKDLFGVLKEVARMGYAGVEFAGYYGHDAAEIRKVLDDLGLKAEGTHTGIHELSDDRIGATIDVHHALGANFVIVPWLPEDARNSVDACKATGDKLTAISEKLRGAGLRAGFHAHEGDMHPIDGGKSAWYLLADATPADFIMQYDTSNGMAGGADPVQPILDLPGRSASVHLKEANDLIIGEGPIPWDGVFKASEGVGGVEWYVVEHEAPTGNAMQSVELCLASLRRMGK</sequence>
<dbReference type="Pfam" id="PF01261">
    <property type="entry name" value="AP_endonuc_2"/>
    <property type="match status" value="1"/>
</dbReference>
<gene>
    <name evidence="2" type="ORF">OP10G_0486</name>
</gene>
<dbReference type="InterPro" id="IPR013022">
    <property type="entry name" value="Xyl_isomerase-like_TIM-brl"/>
</dbReference>
<dbReference type="GO" id="GO:0016853">
    <property type="term" value="F:isomerase activity"/>
    <property type="evidence" value="ECO:0007669"/>
    <property type="project" value="UniProtKB-KW"/>
</dbReference>
<dbReference type="PANTHER" id="PTHR12110">
    <property type="entry name" value="HYDROXYPYRUVATE ISOMERASE"/>
    <property type="match status" value="1"/>
</dbReference>
<dbReference type="Proteomes" id="UP000027982">
    <property type="component" value="Chromosome"/>
</dbReference>
<dbReference type="InterPro" id="IPR036237">
    <property type="entry name" value="Xyl_isomerase-like_sf"/>
</dbReference>
<reference evidence="2 3" key="1">
    <citation type="journal article" date="2014" name="PLoS ONE">
        <title>The first complete genome sequence of the class fimbriimonadia in the phylum armatimonadetes.</title>
        <authorList>
            <person name="Hu Z.Y."/>
            <person name="Wang Y.Z."/>
            <person name="Im W.T."/>
            <person name="Wang S.Y."/>
            <person name="Zhao G.P."/>
            <person name="Zheng H.J."/>
            <person name="Quan Z.X."/>
        </authorList>
    </citation>
    <scope>NUCLEOTIDE SEQUENCE [LARGE SCALE GENOMIC DNA]</scope>
    <source>
        <strain evidence="2">Gsoil 348</strain>
    </source>
</reference>
<keyword evidence="3" id="KW-1185">Reference proteome</keyword>
<evidence type="ECO:0000313" key="2">
    <source>
        <dbReference type="EMBL" id="AIE83854.1"/>
    </source>
</evidence>
<dbReference type="SUPFAM" id="SSF51658">
    <property type="entry name" value="Xylose isomerase-like"/>
    <property type="match status" value="1"/>
</dbReference>
<accession>A0A068NQG8</accession>